<comment type="caution">
    <text evidence="1">The sequence shown here is derived from an EMBL/GenBank/DDBJ whole genome shotgun (WGS) entry which is preliminary data.</text>
</comment>
<evidence type="ECO:0000313" key="1">
    <source>
        <dbReference type="EMBL" id="EEG34721.1"/>
    </source>
</evidence>
<gene>
    <name evidence="1" type="ORF">NEIFLAOT_00341</name>
</gene>
<sequence length="62" mass="6875">MAPNATNKICAPATAVLSWFIKAPEKIQTAQIILIYPSREHLFTKGRLNKCNDDTCSDGLVR</sequence>
<proteinExistence type="predicted"/>
<reference evidence="1 2" key="1">
    <citation type="submission" date="2009-01" db="EMBL/GenBank/DDBJ databases">
        <authorList>
            <person name="Fulton L."/>
            <person name="Clifton S."/>
            <person name="Chinwalla A.T."/>
            <person name="Mitreva M."/>
            <person name="Sodergren E."/>
            <person name="Weinstock G."/>
            <person name="Clifton S."/>
            <person name="Dooling D.J."/>
            <person name="Fulton B."/>
            <person name="Minx P."/>
            <person name="Pepin K.H."/>
            <person name="Johnson M."/>
            <person name="Bhonagiri V."/>
            <person name="Nash W.E."/>
            <person name="Mardis E.R."/>
            <person name="Wilson R.K."/>
        </authorList>
    </citation>
    <scope>NUCLEOTIDE SEQUENCE [LARGE SCALE GENOMIC DNA]</scope>
    <source>
        <strain evidence="1 2">NRL30031/H210</strain>
    </source>
</reference>
<organism evidence="1 2">
    <name type="scientific">Neisseria flavescens NRL30031/H210</name>
    <dbReference type="NCBI Taxonomy" id="546264"/>
    <lineage>
        <taxon>Bacteria</taxon>
        <taxon>Pseudomonadati</taxon>
        <taxon>Pseudomonadota</taxon>
        <taxon>Betaproteobacteria</taxon>
        <taxon>Neisseriales</taxon>
        <taxon>Neisseriaceae</taxon>
        <taxon>Neisseria</taxon>
    </lineage>
</organism>
<dbReference type="EMBL" id="ACEN01000005">
    <property type="protein sequence ID" value="EEG34721.1"/>
    <property type="molecule type" value="Genomic_DNA"/>
</dbReference>
<dbReference type="Proteomes" id="UP000004457">
    <property type="component" value="Unassembled WGS sequence"/>
</dbReference>
<protein>
    <submittedName>
        <fullName evidence="1">Uncharacterized protein</fullName>
    </submittedName>
</protein>
<name>C0EK99_NEIFL</name>
<keyword evidence="2" id="KW-1185">Reference proteome</keyword>
<evidence type="ECO:0000313" key="2">
    <source>
        <dbReference type="Proteomes" id="UP000004457"/>
    </source>
</evidence>
<dbReference type="AlphaFoldDB" id="C0EK99"/>
<accession>C0EK99</accession>